<dbReference type="FunFam" id="1.10.287.130:FF:000001">
    <property type="entry name" value="Two-component sensor histidine kinase"/>
    <property type="match status" value="1"/>
</dbReference>
<evidence type="ECO:0000256" key="6">
    <source>
        <dbReference type="ARBA" id="ARBA00022679"/>
    </source>
</evidence>
<name>A0A7W3J130_9ACTN</name>
<dbReference type="GO" id="GO:0005886">
    <property type="term" value="C:plasma membrane"/>
    <property type="evidence" value="ECO:0007669"/>
    <property type="project" value="UniProtKB-SubCell"/>
</dbReference>
<dbReference type="InterPro" id="IPR005467">
    <property type="entry name" value="His_kinase_dom"/>
</dbReference>
<comment type="caution">
    <text evidence="14">The sequence shown here is derived from an EMBL/GenBank/DDBJ whole genome shotgun (WGS) entry which is preliminary data.</text>
</comment>
<evidence type="ECO:0000256" key="2">
    <source>
        <dbReference type="ARBA" id="ARBA00001968"/>
    </source>
</evidence>
<reference evidence="14 15" key="1">
    <citation type="submission" date="2020-07" db="EMBL/GenBank/DDBJ databases">
        <title>Sequencing the genomes of 1000 actinobacteria strains.</title>
        <authorList>
            <person name="Klenk H.-P."/>
        </authorList>
    </citation>
    <scope>NUCLEOTIDE SEQUENCE [LARGE SCALE GENOMIC DNA]</scope>
    <source>
        <strain evidence="14 15">DSM 21349</strain>
    </source>
</reference>
<feature type="domain" description="Histidine kinase" evidence="11">
    <location>
        <begin position="454"/>
        <end position="673"/>
    </location>
</feature>
<feature type="transmembrane region" description="Helical" evidence="10">
    <location>
        <begin position="223"/>
        <end position="242"/>
    </location>
</feature>
<comment type="catalytic activity">
    <reaction evidence="1">
        <text>ATP + protein L-histidine = ADP + protein N-phospho-L-histidine.</text>
        <dbReference type="EC" id="2.7.13.3"/>
    </reaction>
</comment>
<dbReference type="GO" id="GO:0000155">
    <property type="term" value="F:phosphorelay sensor kinase activity"/>
    <property type="evidence" value="ECO:0007669"/>
    <property type="project" value="InterPro"/>
</dbReference>
<dbReference type="Gene3D" id="3.30.450.20">
    <property type="entry name" value="PAS domain"/>
    <property type="match status" value="1"/>
</dbReference>
<evidence type="ECO:0000256" key="5">
    <source>
        <dbReference type="ARBA" id="ARBA00022553"/>
    </source>
</evidence>
<dbReference type="SUPFAM" id="SSF55785">
    <property type="entry name" value="PYP-like sensor domain (PAS domain)"/>
    <property type="match status" value="1"/>
</dbReference>
<organism evidence="14 15">
    <name type="scientific">Nocardioides ginsengisegetis</name>
    <dbReference type="NCBI Taxonomy" id="661491"/>
    <lineage>
        <taxon>Bacteria</taxon>
        <taxon>Bacillati</taxon>
        <taxon>Actinomycetota</taxon>
        <taxon>Actinomycetes</taxon>
        <taxon>Propionibacteriales</taxon>
        <taxon>Nocardioidaceae</taxon>
        <taxon>Nocardioides</taxon>
    </lineage>
</organism>
<dbReference type="InterPro" id="IPR035965">
    <property type="entry name" value="PAS-like_dom_sf"/>
</dbReference>
<sequence length="673" mass="72700">MSKQRGLVLTALLLVMTVTVFFAVFGAPDDGKVTGIWPVGLATGSLIVAGRRWVPYLLVLIPLVAVVTIAAGGRPVEVAAGYALGTALEVWLIWRLLTRNGRVQPVLHTDEDMRLFFGATALGASVTFVVAFATSWIFDWGTPWLVGLALATAHLASQLTLLPFFARLQDHPAVAPVGERLVQWALILTLTPLVFYPHHFPSVVFAVIPLLGWGALRNTQWEALVQLLVVLGIAIVLTTYGYGPIARVPETFGMPVDSRGVVLSTFAIDCAMVVIPLMLTVGQQLANARSAAAERDKVSNIVNSATGVAIIGTDSEGRITLFNPGAERLLGYDLEDVLGRTTAMFHSPAAIADKARELGVPNDYVHVARALAMPEAAGGDVRFRTKSGEERTHSITLTRMTDERGRVTGYVSTSEDVTERVRAQRAAEEALEAEREAVERLRQVDQVKDAFVSSVSHELRTPITSITGYLEMLREGEFGDLNSAQTDAVRRVSDNSTRLLSLIDDLLTLSRVQDDGIARSDRVFDLREVVRGGHDVVAPAWSARPLDVVLDLPPDPVPFFGDRDRIERVFVNLIGNAVKFTPDGGEVGIRLDVGEETAVVEVRDTGIGIPSSEVGRLFSRFFRSSNAQKQAIPGSGLGLSIAKAVVEKHGGTIEVDSVVDEGTAFRVTVPIVV</sequence>
<dbReference type="SMART" id="SM00387">
    <property type="entry name" value="HATPase_c"/>
    <property type="match status" value="1"/>
</dbReference>
<keyword evidence="5" id="KW-0597">Phosphoprotein</keyword>
<dbReference type="InterPro" id="IPR036097">
    <property type="entry name" value="HisK_dim/P_sf"/>
</dbReference>
<dbReference type="InterPro" id="IPR000700">
    <property type="entry name" value="PAS-assoc_C"/>
</dbReference>
<keyword evidence="9 10" id="KW-0472">Membrane</keyword>
<dbReference type="EC" id="2.7.13.3" evidence="4"/>
<keyword evidence="10" id="KW-0812">Transmembrane</keyword>
<feature type="transmembrane region" description="Helical" evidence="10">
    <location>
        <begin position="200"/>
        <end position="216"/>
    </location>
</feature>
<feature type="transmembrane region" description="Helical" evidence="10">
    <location>
        <begin position="79"/>
        <end position="97"/>
    </location>
</feature>
<dbReference type="InterPro" id="IPR003661">
    <property type="entry name" value="HisK_dim/P_dom"/>
</dbReference>
<dbReference type="InterPro" id="IPR004358">
    <property type="entry name" value="Sig_transdc_His_kin-like_C"/>
</dbReference>
<dbReference type="AlphaFoldDB" id="A0A7W3J130"/>
<dbReference type="SMART" id="SM00086">
    <property type="entry name" value="PAC"/>
    <property type="match status" value="1"/>
</dbReference>
<feature type="transmembrane region" description="Helical" evidence="10">
    <location>
        <begin position="7"/>
        <end position="27"/>
    </location>
</feature>
<dbReference type="SMART" id="SM00388">
    <property type="entry name" value="HisKA"/>
    <property type="match status" value="1"/>
</dbReference>
<dbReference type="CDD" id="cd00082">
    <property type="entry name" value="HisKA"/>
    <property type="match status" value="1"/>
</dbReference>
<dbReference type="InterPro" id="IPR001610">
    <property type="entry name" value="PAC"/>
</dbReference>
<feature type="transmembrane region" description="Helical" evidence="10">
    <location>
        <begin position="144"/>
        <end position="165"/>
    </location>
</feature>
<keyword evidence="7" id="KW-0418">Kinase</keyword>
<comment type="subcellular location">
    <subcellularLocation>
        <location evidence="3">Cell membrane</location>
    </subcellularLocation>
</comment>
<dbReference type="GO" id="GO:0005509">
    <property type="term" value="F:calcium ion binding"/>
    <property type="evidence" value="ECO:0007669"/>
    <property type="project" value="UniProtKB-ARBA"/>
</dbReference>
<feature type="domain" description="PAS" evidence="12">
    <location>
        <begin position="294"/>
        <end position="346"/>
    </location>
</feature>
<dbReference type="GO" id="GO:0009927">
    <property type="term" value="F:histidine phosphotransfer kinase activity"/>
    <property type="evidence" value="ECO:0007669"/>
    <property type="project" value="TreeGrafter"/>
</dbReference>
<dbReference type="InterPro" id="IPR000014">
    <property type="entry name" value="PAS"/>
</dbReference>
<dbReference type="NCBIfam" id="TIGR00229">
    <property type="entry name" value="sensory_box"/>
    <property type="match status" value="1"/>
</dbReference>
<comment type="cofactor">
    <cofactor evidence="2">
        <name>a divalent metal cation</name>
        <dbReference type="ChEBI" id="CHEBI:60240"/>
    </cofactor>
</comment>
<dbReference type="Gene3D" id="1.10.287.130">
    <property type="match status" value="1"/>
</dbReference>
<evidence type="ECO:0000259" key="13">
    <source>
        <dbReference type="PROSITE" id="PS50113"/>
    </source>
</evidence>
<keyword evidence="15" id="KW-1185">Reference proteome</keyword>
<keyword evidence="6" id="KW-0808">Transferase</keyword>
<proteinExistence type="predicted"/>
<dbReference type="FunFam" id="3.30.565.10:FF:000006">
    <property type="entry name" value="Sensor histidine kinase WalK"/>
    <property type="match status" value="1"/>
</dbReference>
<evidence type="ECO:0000259" key="11">
    <source>
        <dbReference type="PROSITE" id="PS50109"/>
    </source>
</evidence>
<gene>
    <name evidence="14" type="ORF">FB382_002629</name>
</gene>
<evidence type="ECO:0000256" key="10">
    <source>
        <dbReference type="SAM" id="Phobius"/>
    </source>
</evidence>
<dbReference type="PRINTS" id="PR00344">
    <property type="entry name" value="BCTRLSENSOR"/>
</dbReference>
<evidence type="ECO:0000256" key="4">
    <source>
        <dbReference type="ARBA" id="ARBA00012438"/>
    </source>
</evidence>
<feature type="transmembrane region" description="Helical" evidence="10">
    <location>
        <begin position="117"/>
        <end position="138"/>
    </location>
</feature>
<dbReference type="CDD" id="cd00075">
    <property type="entry name" value="HATPase"/>
    <property type="match status" value="1"/>
</dbReference>
<dbReference type="PROSITE" id="PS50113">
    <property type="entry name" value="PAC"/>
    <property type="match status" value="1"/>
</dbReference>
<keyword evidence="8" id="KW-0902">Two-component regulatory system</keyword>
<feature type="transmembrane region" description="Helical" evidence="10">
    <location>
        <begin position="262"/>
        <end position="281"/>
    </location>
</feature>
<evidence type="ECO:0000256" key="3">
    <source>
        <dbReference type="ARBA" id="ARBA00004236"/>
    </source>
</evidence>
<dbReference type="Pfam" id="PF02518">
    <property type="entry name" value="HATPase_c"/>
    <property type="match status" value="1"/>
</dbReference>
<dbReference type="InterPro" id="IPR036890">
    <property type="entry name" value="HATPase_C_sf"/>
</dbReference>
<dbReference type="SUPFAM" id="SSF47384">
    <property type="entry name" value="Homodimeric domain of signal transducing histidine kinase"/>
    <property type="match status" value="1"/>
</dbReference>
<keyword evidence="10" id="KW-1133">Transmembrane helix</keyword>
<accession>A0A7W3J130</accession>
<protein>
    <recommendedName>
        <fullName evidence="4">histidine kinase</fullName>
        <ecNumber evidence="4">2.7.13.3</ecNumber>
    </recommendedName>
</protein>
<evidence type="ECO:0000313" key="14">
    <source>
        <dbReference type="EMBL" id="MBA8804338.1"/>
    </source>
</evidence>
<dbReference type="PANTHER" id="PTHR43047:SF72">
    <property type="entry name" value="OSMOSENSING HISTIDINE PROTEIN KINASE SLN1"/>
    <property type="match status" value="1"/>
</dbReference>
<dbReference type="RefSeq" id="WP_182539803.1">
    <property type="nucleotide sequence ID" value="NZ_JACGXA010000001.1"/>
</dbReference>
<evidence type="ECO:0000313" key="15">
    <source>
        <dbReference type="Proteomes" id="UP000580910"/>
    </source>
</evidence>
<evidence type="ECO:0000256" key="7">
    <source>
        <dbReference type="ARBA" id="ARBA00022777"/>
    </source>
</evidence>
<dbReference type="Proteomes" id="UP000580910">
    <property type="component" value="Unassembled WGS sequence"/>
</dbReference>
<dbReference type="PROSITE" id="PS50112">
    <property type="entry name" value="PAS"/>
    <property type="match status" value="1"/>
</dbReference>
<dbReference type="SUPFAM" id="SSF55874">
    <property type="entry name" value="ATPase domain of HSP90 chaperone/DNA topoisomerase II/histidine kinase"/>
    <property type="match status" value="1"/>
</dbReference>
<evidence type="ECO:0000256" key="1">
    <source>
        <dbReference type="ARBA" id="ARBA00000085"/>
    </source>
</evidence>
<dbReference type="SMART" id="SM00091">
    <property type="entry name" value="PAS"/>
    <property type="match status" value="1"/>
</dbReference>
<evidence type="ECO:0000256" key="9">
    <source>
        <dbReference type="ARBA" id="ARBA00023136"/>
    </source>
</evidence>
<dbReference type="EMBL" id="JACGXA010000001">
    <property type="protein sequence ID" value="MBA8804338.1"/>
    <property type="molecule type" value="Genomic_DNA"/>
</dbReference>
<dbReference type="PANTHER" id="PTHR43047">
    <property type="entry name" value="TWO-COMPONENT HISTIDINE PROTEIN KINASE"/>
    <property type="match status" value="1"/>
</dbReference>
<feature type="transmembrane region" description="Helical" evidence="10">
    <location>
        <begin position="56"/>
        <end position="73"/>
    </location>
</feature>
<evidence type="ECO:0000259" key="12">
    <source>
        <dbReference type="PROSITE" id="PS50112"/>
    </source>
</evidence>
<dbReference type="InterPro" id="IPR003594">
    <property type="entry name" value="HATPase_dom"/>
</dbReference>
<dbReference type="Gene3D" id="3.30.565.10">
    <property type="entry name" value="Histidine kinase-like ATPase, C-terminal domain"/>
    <property type="match status" value="1"/>
</dbReference>
<dbReference type="Pfam" id="PF13426">
    <property type="entry name" value="PAS_9"/>
    <property type="match status" value="1"/>
</dbReference>
<dbReference type="CDD" id="cd00130">
    <property type="entry name" value="PAS"/>
    <property type="match status" value="1"/>
</dbReference>
<dbReference type="PROSITE" id="PS50109">
    <property type="entry name" value="HIS_KIN"/>
    <property type="match status" value="1"/>
</dbReference>
<feature type="domain" description="PAC" evidence="13">
    <location>
        <begin position="377"/>
        <end position="429"/>
    </location>
</feature>
<dbReference type="Pfam" id="PF00512">
    <property type="entry name" value="HisKA"/>
    <property type="match status" value="1"/>
</dbReference>
<evidence type="ECO:0000256" key="8">
    <source>
        <dbReference type="ARBA" id="ARBA00023012"/>
    </source>
</evidence>